<evidence type="ECO:0000256" key="1">
    <source>
        <dbReference type="SAM" id="SignalP"/>
    </source>
</evidence>
<protein>
    <submittedName>
        <fullName evidence="4">Lipid-binding serum glycoprotein C-terminal domain-containing protein</fullName>
    </submittedName>
</protein>
<keyword evidence="3" id="KW-1185">Reference proteome</keyword>
<dbReference type="InterPro" id="IPR001124">
    <property type="entry name" value="Lipid-bd_serum_glycop_C"/>
</dbReference>
<dbReference type="WBParaSite" id="MBELARI_LOCUS10050">
    <property type="protein sequence ID" value="MBELARI_LOCUS10050"/>
    <property type="gene ID" value="MBELARI_LOCUS10050"/>
</dbReference>
<name>A0AAF3E7Z7_9BILA</name>
<dbReference type="GO" id="GO:0005615">
    <property type="term" value="C:extracellular space"/>
    <property type="evidence" value="ECO:0007669"/>
    <property type="project" value="TreeGrafter"/>
</dbReference>
<organism evidence="3 4">
    <name type="scientific">Mesorhabditis belari</name>
    <dbReference type="NCBI Taxonomy" id="2138241"/>
    <lineage>
        <taxon>Eukaryota</taxon>
        <taxon>Metazoa</taxon>
        <taxon>Ecdysozoa</taxon>
        <taxon>Nematoda</taxon>
        <taxon>Chromadorea</taxon>
        <taxon>Rhabditida</taxon>
        <taxon>Rhabditina</taxon>
        <taxon>Rhabditomorpha</taxon>
        <taxon>Rhabditoidea</taxon>
        <taxon>Rhabditidae</taxon>
        <taxon>Mesorhabditinae</taxon>
        <taxon>Mesorhabditis</taxon>
    </lineage>
</organism>
<evidence type="ECO:0000259" key="2">
    <source>
        <dbReference type="SMART" id="SM00329"/>
    </source>
</evidence>
<dbReference type="PANTHER" id="PTHR10504">
    <property type="entry name" value="BACTERICIDAL PERMEABILITY-INCREASING BPI PROTEIN-RELATED"/>
    <property type="match status" value="1"/>
</dbReference>
<proteinExistence type="predicted"/>
<feature type="chain" id="PRO_5042216607" evidence="1">
    <location>
        <begin position="21"/>
        <end position="560"/>
    </location>
</feature>
<feature type="domain" description="Lipid-binding serum glycoprotein C-terminal" evidence="2">
    <location>
        <begin position="329"/>
        <end position="540"/>
    </location>
</feature>
<dbReference type="SUPFAM" id="SSF55394">
    <property type="entry name" value="Bactericidal permeability-increasing protein, BPI"/>
    <property type="match status" value="2"/>
</dbReference>
<evidence type="ECO:0000313" key="4">
    <source>
        <dbReference type="WBParaSite" id="MBELARI_LOCUS10050"/>
    </source>
</evidence>
<dbReference type="Proteomes" id="UP000887575">
    <property type="component" value="Unassembled WGS sequence"/>
</dbReference>
<dbReference type="InterPro" id="IPR032942">
    <property type="entry name" value="BPI/LBP/Plunc"/>
</dbReference>
<reference evidence="4" key="1">
    <citation type="submission" date="2024-02" db="UniProtKB">
        <authorList>
            <consortium name="WormBaseParasite"/>
        </authorList>
    </citation>
    <scope>IDENTIFICATION</scope>
</reference>
<dbReference type="AlphaFoldDB" id="A0AAF3E7Z7"/>
<evidence type="ECO:0000313" key="3">
    <source>
        <dbReference type="Proteomes" id="UP000887575"/>
    </source>
</evidence>
<keyword evidence="1" id="KW-0732">Signal</keyword>
<dbReference type="PANTHER" id="PTHR10504:SF139">
    <property type="entry name" value="BPI2 DOMAIN-CONTAINING PROTEIN"/>
    <property type="match status" value="1"/>
</dbReference>
<dbReference type="GO" id="GO:0008289">
    <property type="term" value="F:lipid binding"/>
    <property type="evidence" value="ECO:0007669"/>
    <property type="project" value="InterPro"/>
</dbReference>
<dbReference type="Pfam" id="PF02886">
    <property type="entry name" value="LBP_BPI_CETP_C"/>
    <property type="match status" value="1"/>
</dbReference>
<dbReference type="SMART" id="SM00329">
    <property type="entry name" value="BPI2"/>
    <property type="match status" value="1"/>
</dbReference>
<sequence>MGSFHRTIGIFSCFLTLCKGQDMSPILTSDATFIGSPGVRARLTLTGVTNVARIVAKNLAPEIAQADAFVLMAPHKLSQFSLSASSPKLRLFGDVNQVVVNMVPIGAITTHITNINASIAFTVNGAMNGRTIAGSIDLFSEGFAVDVTLNVKRNSRGNPLITILSCHGVAPKKAITVRSTSVKAPALQQLQSTAATWVPSLFEAVVCPRLEFIVEHRVNQRFALLPSKITLQQTANFDLMRAMIEADREIRRKARQNRRHRRDTGTGSLQAFISSNFNLSRAEGLVLDYGVLSSPIISSRGIEIESSGEISAFGVQTPFGPKPISLPATVSNEMFEIVVSDFVPNSFMYHGHRIGIFNTRVDPKTPHFGPTMRTSCDLDSGSLFCVGDLFPTLRDEFPDRELVFLFSTLRAPVVVVHSEKDGGIKFELLGLIQVMQIDPITKRETPLGSMEIELDAKMQMRITSKVVKGKVILDNITLRTRTPKVLVQEELDDASLLSREILQRMVNDIIRQGVPIPVHPLFRLRKPNLRLSERSLILETAFTLNKRLISQLTAAQLSRA</sequence>
<feature type="signal peptide" evidence="1">
    <location>
        <begin position="1"/>
        <end position="20"/>
    </location>
</feature>
<dbReference type="Gene3D" id="3.15.20.10">
    <property type="entry name" value="Bactericidal permeability-increasing protein, domain 2"/>
    <property type="match status" value="1"/>
</dbReference>
<dbReference type="InterPro" id="IPR017943">
    <property type="entry name" value="Bactericidal_perm-incr_a/b_dom"/>
</dbReference>
<dbReference type="Gene3D" id="3.15.10.10">
    <property type="entry name" value="Bactericidal permeability-increasing protein, domain 1"/>
    <property type="match status" value="1"/>
</dbReference>
<accession>A0AAF3E7Z7</accession>